<evidence type="ECO:0000313" key="5">
    <source>
        <dbReference type="Proteomes" id="UP000262825"/>
    </source>
</evidence>
<dbReference type="PROSITE" id="PS00018">
    <property type="entry name" value="EF_HAND_1"/>
    <property type="match status" value="1"/>
</dbReference>
<accession>A0A376B5U4</accession>
<dbReference type="PANTHER" id="PTHR15704:SF7">
    <property type="entry name" value="SUPERKILLER COMPLEX PROTEIN 3"/>
    <property type="match status" value="1"/>
</dbReference>
<name>A0A376B5U4_9ASCO</name>
<keyword evidence="2 3" id="KW-0802">TPR repeat</keyword>
<dbReference type="InterPro" id="IPR040962">
    <property type="entry name" value="TPR_22"/>
</dbReference>
<keyword evidence="1" id="KW-0677">Repeat</keyword>
<dbReference type="InterPro" id="IPR011990">
    <property type="entry name" value="TPR-like_helical_dom_sf"/>
</dbReference>
<gene>
    <name evidence="4" type="ORF">SCODWIG_01251</name>
</gene>
<dbReference type="OrthoDB" id="421075at2759"/>
<dbReference type="PROSITE" id="PS50293">
    <property type="entry name" value="TPR_REGION"/>
    <property type="match status" value="1"/>
</dbReference>
<sequence>MASQVKIYLKNAKQALQAQNYELAADFCHDVLEEDPNNYFAHLFSGKCYDILNLKDKGLKHYLKAIEIDKNNVLGWKGLFLLLKTHYDRNVLNYNKLFELCYQYYEILVTQNSSIQPLIDFVRDFKKSHGDCEKTFLQNMVPGQHFAETLGAYLMKPQDALQKLLNIALHEENSKVSTVKAKRAMGLSPNDPQYQEKLNEIVWDIYKDSEVKVLYSKLINLIDDDDERKKLEEENFFYKLKVLKTMPQDIKWVHFKELKETVEDMVLLNHNSDIVWNYYFEWQDYNSLDDFDCSIISRFIKKFPSDPLGNIFFGYISSSFSKYNKQEFYKLNSKDENETIEADEDEDDDSDFTLTEDDIFSLLLDSVAKTQKSILSHRILSAYCIQSLKYKDALKFIQKGIQLSYFAKRDFGIQLENTKNDLTLNLALAYTHVDSPKNHSAALQLYNKYLSQFPDDTKAEVGKSLIFIEQKNWTEAAALLKHVIKTDPEDMTALSDFCWAQMHLGEVDMAIEKFKVVLKNISGTDILSLRNISTNLWRLAVCYIEKYKTKQTTENMDYINMAFKHLIGSIKVSVDFAPGFSTLGKVYNEYYHDKSRAFKCYFKAFEINPGDIIAAKYMVGFFTDNKDWENAAKICQRLVDAELAKRELQMVNWPYRVLGVSCLESRDSNGSIGWFQSALRVDSSDIESWIGLGQAYLYCGRIEASYKAFLKATELDCNHNYAFYFLGISLSKLYRYDEAVDVFEKLLRTDPSNVCFITTFAHILSEYSSIVYTTGGLSRSIDLAVYCIEQIENAVCIYSVNSYILWNTLANCLKIFILLQTKLSLLPIERLVNVFEKQQEMTKNSENSFEFKHNLTVESLFENVDNIKIAANCLLLSSQCAFYVEEYKNLNRTLRAYLWYNLGCSELLVYQILKDIEYEQQAILAFKESIKFQSNVVDAWIGLGLATLYLNYKVSQHCFIKALTISPKNYEVWCCLSLLALKNNDVAFALETSRKAQTMNPESYKPWFYMALALEKSGDNERGNKLLRHINTLSKDNARIIPLFYAKAVLEQRIGNGSSEKDIELQQDFTSILHGLEQYLKKIPDDIFAIQCSLLAYERLHDYTKANVLCDKLTSIIEQSFEQSKNDTDLFHYAVIKSQFSRIKLGMGSYDEAIEDAELSTGILLDHEHSKSLLLSNYCCLGLSNYFKNDFDSTLQYFQLILDSSEVCKELILLISKVLYNVDSDETKELSMQELADYASAHSGDMEVSLTMAAISLIEKYNVDDLNTILKEITSLPLSVLCRDYKKNVPFLIEELNKRIGTSENKLAQIWQKSTFFFPNSRQSWEKLDDKIAYQVGCNEPNRMNTCEKTEQLIRLKNKRMIQRGLFLTPWNENAINALKECF</sequence>
<protein>
    <submittedName>
        <fullName evidence="4">Related to Superkiller protein 3</fullName>
    </submittedName>
</protein>
<dbReference type="Gene3D" id="1.25.40.10">
    <property type="entry name" value="Tetratricopeptide repeat domain"/>
    <property type="match status" value="4"/>
</dbReference>
<evidence type="ECO:0000256" key="3">
    <source>
        <dbReference type="PROSITE-ProRule" id="PRU00339"/>
    </source>
</evidence>
<dbReference type="GO" id="GO:0006401">
    <property type="term" value="P:RNA catabolic process"/>
    <property type="evidence" value="ECO:0007669"/>
    <property type="project" value="InterPro"/>
</dbReference>
<evidence type="ECO:0000313" key="4">
    <source>
        <dbReference type="EMBL" id="SSD59490.1"/>
    </source>
</evidence>
<dbReference type="GO" id="GO:0055087">
    <property type="term" value="C:Ski complex"/>
    <property type="evidence" value="ECO:0007669"/>
    <property type="project" value="InterPro"/>
</dbReference>
<dbReference type="InterPro" id="IPR019734">
    <property type="entry name" value="TPR_rpt"/>
</dbReference>
<dbReference type="PANTHER" id="PTHR15704">
    <property type="entry name" value="SUPERKILLER 3 PROTEIN-RELATED"/>
    <property type="match status" value="1"/>
</dbReference>
<dbReference type="Proteomes" id="UP000262825">
    <property type="component" value="Unassembled WGS sequence"/>
</dbReference>
<dbReference type="Pfam" id="PF18833">
    <property type="entry name" value="TPR_22"/>
    <property type="match status" value="1"/>
</dbReference>
<dbReference type="VEuPathDB" id="FungiDB:SCODWIG_01251"/>
<dbReference type="InterPro" id="IPR018247">
    <property type="entry name" value="EF_Hand_1_Ca_BS"/>
</dbReference>
<evidence type="ECO:0000256" key="2">
    <source>
        <dbReference type="ARBA" id="ARBA00022803"/>
    </source>
</evidence>
<proteinExistence type="predicted"/>
<feature type="repeat" description="TPR" evidence="3">
    <location>
        <begin position="720"/>
        <end position="753"/>
    </location>
</feature>
<keyword evidence="5" id="KW-1185">Reference proteome</keyword>
<dbReference type="SMART" id="SM00028">
    <property type="entry name" value="TPR"/>
    <property type="match status" value="9"/>
</dbReference>
<dbReference type="InterPro" id="IPR039226">
    <property type="entry name" value="Ski3/TTC37"/>
</dbReference>
<dbReference type="Pfam" id="PF13181">
    <property type="entry name" value="TPR_8"/>
    <property type="match status" value="2"/>
</dbReference>
<evidence type="ECO:0000256" key="1">
    <source>
        <dbReference type="ARBA" id="ARBA00022737"/>
    </source>
</evidence>
<organism evidence="4 5">
    <name type="scientific">Saccharomycodes ludwigii</name>
    <dbReference type="NCBI Taxonomy" id="36035"/>
    <lineage>
        <taxon>Eukaryota</taxon>
        <taxon>Fungi</taxon>
        <taxon>Dikarya</taxon>
        <taxon>Ascomycota</taxon>
        <taxon>Saccharomycotina</taxon>
        <taxon>Saccharomycetes</taxon>
        <taxon>Saccharomycodales</taxon>
        <taxon>Saccharomycodaceae</taxon>
        <taxon>Saccharomycodes</taxon>
    </lineage>
</organism>
<reference evidence="5" key="1">
    <citation type="submission" date="2018-06" db="EMBL/GenBank/DDBJ databases">
        <authorList>
            <person name="Guldener U."/>
        </authorList>
    </citation>
    <scope>NUCLEOTIDE SEQUENCE [LARGE SCALE GENOMIC DNA]</scope>
    <source>
        <strain evidence="5">UTAD17</strain>
    </source>
</reference>
<dbReference type="EMBL" id="UFAJ01000151">
    <property type="protein sequence ID" value="SSD59490.1"/>
    <property type="molecule type" value="Genomic_DNA"/>
</dbReference>
<dbReference type="PROSITE" id="PS50005">
    <property type="entry name" value="TPR"/>
    <property type="match status" value="2"/>
</dbReference>
<dbReference type="SUPFAM" id="SSF48452">
    <property type="entry name" value="TPR-like"/>
    <property type="match status" value="4"/>
</dbReference>
<feature type="repeat" description="TPR" evidence="3">
    <location>
        <begin position="686"/>
        <end position="719"/>
    </location>
</feature>